<name>A0A2N9FDY3_FAGSY</name>
<dbReference type="InterPro" id="IPR006580">
    <property type="entry name" value="Znf_TTF"/>
</dbReference>
<dbReference type="InterPro" id="IPR012337">
    <property type="entry name" value="RNaseH-like_sf"/>
</dbReference>
<dbReference type="Pfam" id="PF14291">
    <property type="entry name" value="DUF4371"/>
    <property type="match status" value="1"/>
</dbReference>
<gene>
    <name evidence="2" type="ORF">FSB_LOCUS12876</name>
</gene>
<reference evidence="2" key="1">
    <citation type="submission" date="2018-02" db="EMBL/GenBank/DDBJ databases">
        <authorList>
            <person name="Cohen D.B."/>
            <person name="Kent A.D."/>
        </authorList>
    </citation>
    <scope>NUCLEOTIDE SEQUENCE</scope>
</reference>
<evidence type="ECO:0000259" key="1">
    <source>
        <dbReference type="SMART" id="SM00597"/>
    </source>
</evidence>
<dbReference type="EMBL" id="OIVN01000747">
    <property type="protein sequence ID" value="SPC84994.1"/>
    <property type="molecule type" value="Genomic_DNA"/>
</dbReference>
<dbReference type="GO" id="GO:0046983">
    <property type="term" value="F:protein dimerization activity"/>
    <property type="evidence" value="ECO:0007669"/>
    <property type="project" value="InterPro"/>
</dbReference>
<evidence type="ECO:0000313" key="2">
    <source>
        <dbReference type="EMBL" id="SPC84994.1"/>
    </source>
</evidence>
<dbReference type="PANTHER" id="PTHR11697">
    <property type="entry name" value="GENERAL TRANSCRIPTION FACTOR 2-RELATED ZINC FINGER PROTEIN"/>
    <property type="match status" value="1"/>
</dbReference>
<dbReference type="AlphaFoldDB" id="A0A2N9FDY3"/>
<accession>A0A2N9FDY3</accession>
<dbReference type="Pfam" id="PF05699">
    <property type="entry name" value="Dimer_Tnp_hAT"/>
    <property type="match status" value="1"/>
</dbReference>
<dbReference type="SUPFAM" id="SSF53098">
    <property type="entry name" value="Ribonuclease H-like"/>
    <property type="match status" value="1"/>
</dbReference>
<dbReference type="InterPro" id="IPR008906">
    <property type="entry name" value="HATC_C_dom"/>
</dbReference>
<sequence length="814" mass="92703">MSSQPQLKKARNTIFSYYRKESKDQSTSETNLSSNINVLIPDEPPSSEPQIVESTQVDISSLERDPGLRLPIWSYPINEHDNVRRAYIKLKACQPKLENYPETLGKIQKRRFNYSWFEDFPWLEYSESKDKAFCFPCFLFDKNPPRFPKFTVEGFDNWKRVKGDQCAFANHEGGPCSSHNNAMNNLDSLSDPSLHIDKRMQVQDSKLVLQNRLRLKTTIKCVKWLAMQACAFRGHDESLESSNRGNFFEMLKYTASINESIAEVILENAPGNAKYTSPDIQKEILNILATRVRNKIREEIGDAKFCILVDEALDESNREQMAVVLRFVNRDGFVQERFFDVVGVDETSAKTLKKGICNVLTRHNLQVENMRGQGYDGASNMRGAWNGLQALFLKDCPYAYYVHCFAHQLQLALVAAAKDVPDVWKFFSKLNSIVNLVGVSPKRHMELKNIKAAELADMLASGELATGKGANQSRSLQRPGATRWGSHFGAVSKLIEMFTAAQTVLESISKNGLNNNIRGEANGAYKSTKSFKFCFLLFLLNEVMGITDCLCQVLQRKSQDIINALDLVSATKCNLQKLRQDGWDAFIGDVTSFCISNKIDMPDMSAHYKEGTGRSCQQNDNITIEHYYRIDLFNAIIDFQLLELDNRFTERTTRLLVLSSALNPVDGFKSFKIDDICSLASEFYPGDFTQVEMGNLRRQLKLYEHDVFHNSKFQNLTSLSELCRRLVETGKVSIYFLIDRLVRLVLTLPVSTATTERAFSAMKLVKTTLRNKMEDGFLADCLVIYIERELARNIDSDSIINDFYSIKNRRAPLK</sequence>
<dbReference type="SMART" id="SM00597">
    <property type="entry name" value="ZnF_TTF"/>
    <property type="match status" value="1"/>
</dbReference>
<proteinExistence type="predicted"/>
<dbReference type="InterPro" id="IPR055298">
    <property type="entry name" value="AtLOH3-like"/>
</dbReference>
<organism evidence="2">
    <name type="scientific">Fagus sylvatica</name>
    <name type="common">Beechnut</name>
    <dbReference type="NCBI Taxonomy" id="28930"/>
    <lineage>
        <taxon>Eukaryota</taxon>
        <taxon>Viridiplantae</taxon>
        <taxon>Streptophyta</taxon>
        <taxon>Embryophyta</taxon>
        <taxon>Tracheophyta</taxon>
        <taxon>Spermatophyta</taxon>
        <taxon>Magnoliopsida</taxon>
        <taxon>eudicotyledons</taxon>
        <taxon>Gunneridae</taxon>
        <taxon>Pentapetalae</taxon>
        <taxon>rosids</taxon>
        <taxon>fabids</taxon>
        <taxon>Fagales</taxon>
        <taxon>Fagaceae</taxon>
        <taxon>Fagus</taxon>
    </lineage>
</organism>
<feature type="domain" description="TTF-type" evidence="1">
    <location>
        <begin position="108"/>
        <end position="198"/>
    </location>
</feature>
<dbReference type="PANTHER" id="PTHR11697:SF230">
    <property type="entry name" value="ZINC FINGER, MYM DOMAIN CONTAINING 1"/>
    <property type="match status" value="1"/>
</dbReference>
<dbReference type="InterPro" id="IPR025398">
    <property type="entry name" value="DUF4371"/>
</dbReference>
<protein>
    <recommendedName>
        <fullName evidence="1">TTF-type domain-containing protein</fullName>
    </recommendedName>
</protein>